<reference evidence="4" key="2">
    <citation type="submission" date="2020-05" db="UniProtKB">
        <authorList>
            <consortium name="EnsemblMetazoa"/>
        </authorList>
    </citation>
    <scope>IDENTIFICATION</scope>
    <source>
        <strain evidence="4">wikel</strain>
    </source>
</reference>
<gene>
    <name evidence="3" type="ORF">IscW_ISCW008828</name>
</gene>
<dbReference type="EMBL" id="ABJB011103299">
    <property type="status" value="NOT_ANNOTATED_CDS"/>
    <property type="molecule type" value="Genomic_DNA"/>
</dbReference>
<dbReference type="AlphaFoldDB" id="B7PXY3"/>
<dbReference type="PaxDb" id="6945-B7PXY3"/>
<evidence type="ECO:0008006" key="6">
    <source>
        <dbReference type="Google" id="ProtNLM"/>
    </source>
</evidence>
<dbReference type="EnsemblMetazoa" id="ISCW008828-RA">
    <property type="protein sequence ID" value="ISCW008828-PA"/>
    <property type="gene ID" value="ISCW008828"/>
</dbReference>
<organism>
    <name type="scientific">Ixodes scapularis</name>
    <name type="common">Black-legged tick</name>
    <name type="synonym">Deer tick</name>
    <dbReference type="NCBI Taxonomy" id="6945"/>
    <lineage>
        <taxon>Eukaryota</taxon>
        <taxon>Metazoa</taxon>
        <taxon>Ecdysozoa</taxon>
        <taxon>Arthropoda</taxon>
        <taxon>Chelicerata</taxon>
        <taxon>Arachnida</taxon>
        <taxon>Acari</taxon>
        <taxon>Parasitiformes</taxon>
        <taxon>Ixodida</taxon>
        <taxon>Ixodoidea</taxon>
        <taxon>Ixodidae</taxon>
        <taxon>Ixodinae</taxon>
        <taxon>Ixodes</taxon>
    </lineage>
</organism>
<evidence type="ECO:0000256" key="2">
    <source>
        <dbReference type="SAM" id="SignalP"/>
    </source>
</evidence>
<evidence type="ECO:0000313" key="3">
    <source>
        <dbReference type="EMBL" id="EEC11455.1"/>
    </source>
</evidence>
<keyword evidence="1" id="KW-0812">Transmembrane</keyword>
<keyword evidence="5" id="KW-1185">Reference proteome</keyword>
<evidence type="ECO:0000256" key="1">
    <source>
        <dbReference type="SAM" id="Phobius"/>
    </source>
</evidence>
<keyword evidence="1" id="KW-1133">Transmembrane helix</keyword>
<dbReference type="EMBL" id="DS816832">
    <property type="protein sequence ID" value="EEC11455.1"/>
    <property type="molecule type" value="Genomic_DNA"/>
</dbReference>
<keyword evidence="1" id="KW-0472">Membrane</keyword>
<sequence length="79" mass="8395">MCRLVRRGAVLWVLLVVLLVVVPSCHAAEADHCYSAGGVAGIVVATAVVTAVLIGLGLAAAWYLLRRQGKGWVWNLRGK</sequence>
<feature type="signal peptide" evidence="2">
    <location>
        <begin position="1"/>
        <end position="27"/>
    </location>
</feature>
<dbReference type="InParanoid" id="B7PXY3"/>
<evidence type="ECO:0000313" key="4">
    <source>
        <dbReference type="EnsemblMetazoa" id="ISCW008828-PA"/>
    </source>
</evidence>
<reference evidence="3 5" key="1">
    <citation type="submission" date="2008-03" db="EMBL/GenBank/DDBJ databases">
        <title>Annotation of Ixodes scapularis.</title>
        <authorList>
            <consortium name="Ixodes scapularis Genome Project Consortium"/>
            <person name="Caler E."/>
            <person name="Hannick L.I."/>
            <person name="Bidwell S."/>
            <person name="Joardar V."/>
            <person name="Thiagarajan M."/>
            <person name="Amedeo P."/>
            <person name="Galinsky K.J."/>
            <person name="Schobel S."/>
            <person name="Inman J."/>
            <person name="Hostetler J."/>
            <person name="Miller J."/>
            <person name="Hammond M."/>
            <person name="Megy K."/>
            <person name="Lawson D."/>
            <person name="Kodira C."/>
            <person name="Sutton G."/>
            <person name="Meyer J."/>
            <person name="Hill C.A."/>
            <person name="Birren B."/>
            <person name="Nene V."/>
            <person name="Collins F."/>
            <person name="Alarcon-Chaidez F."/>
            <person name="Wikel S."/>
            <person name="Strausberg R."/>
        </authorList>
    </citation>
    <scope>NUCLEOTIDE SEQUENCE [LARGE SCALE GENOMIC DNA]</scope>
    <source>
        <strain evidence="5">Wikel</strain>
        <strain evidence="3">Wikel colony</strain>
    </source>
</reference>
<dbReference type="Proteomes" id="UP000001555">
    <property type="component" value="Unassembled WGS sequence"/>
</dbReference>
<dbReference type="VEuPathDB" id="VectorBase:ISCW008828"/>
<keyword evidence="2" id="KW-0732">Signal</keyword>
<dbReference type="HOGENOM" id="CLU_2608699_0_0_1"/>
<name>B7PXY3_IXOSC</name>
<accession>B7PXY3</accession>
<proteinExistence type="predicted"/>
<evidence type="ECO:0000313" key="5">
    <source>
        <dbReference type="Proteomes" id="UP000001555"/>
    </source>
</evidence>
<protein>
    <recommendedName>
        <fullName evidence="6">Secreted protein</fullName>
    </recommendedName>
</protein>
<feature type="transmembrane region" description="Helical" evidence="1">
    <location>
        <begin position="37"/>
        <end position="65"/>
    </location>
</feature>
<feature type="chain" id="PRO_5014568178" description="Secreted protein" evidence="2">
    <location>
        <begin position="28"/>
        <end position="79"/>
    </location>
</feature>